<reference evidence="1" key="1">
    <citation type="journal article" date="2017" name="Science">
        <title>Giant viruses with an expanded complement of translation system components.</title>
        <authorList>
            <person name="Schulz F."/>
            <person name="Yutin N."/>
            <person name="Ivanova N.N."/>
            <person name="Ortega D.R."/>
            <person name="Lee T.K."/>
            <person name="Vierheilig J."/>
            <person name="Daims H."/>
            <person name="Horn M."/>
            <person name="Wagner M."/>
            <person name="Jensen G.J."/>
            <person name="Kyrpides N.C."/>
            <person name="Koonin E.V."/>
            <person name="Woyke T."/>
        </authorList>
    </citation>
    <scope>NUCLEOTIDE SEQUENCE</scope>
    <source>
        <strain evidence="1">CTV1</strain>
    </source>
</reference>
<dbReference type="EMBL" id="KY684083">
    <property type="protein sequence ID" value="ARF08836.1"/>
    <property type="molecule type" value="Genomic_DNA"/>
</dbReference>
<name>A0A1V0SAW1_9VIRU</name>
<organism evidence="1">
    <name type="scientific">Catovirus CTV1</name>
    <dbReference type="NCBI Taxonomy" id="1977631"/>
    <lineage>
        <taxon>Viruses</taxon>
        <taxon>Varidnaviria</taxon>
        <taxon>Bamfordvirae</taxon>
        <taxon>Nucleocytoviricota</taxon>
        <taxon>Megaviricetes</taxon>
        <taxon>Imitervirales</taxon>
        <taxon>Mimiviridae</taxon>
        <taxon>Klosneuvirinae</taxon>
        <taxon>Catovirus</taxon>
    </lineage>
</organism>
<gene>
    <name evidence="1" type="ORF">Catovirus_1_886</name>
</gene>
<evidence type="ECO:0000313" key="1">
    <source>
        <dbReference type="EMBL" id="ARF08836.1"/>
    </source>
</evidence>
<accession>A0A1V0SAW1</accession>
<protein>
    <submittedName>
        <fullName evidence="1">Uncharacterized protein</fullName>
    </submittedName>
</protein>
<proteinExistence type="predicted"/>
<sequence length="220" mass="27160">MIDIYQNNNLLFKLTNEELDLIDDVWEYIEGFKHGFFTLKEYRTKIIHDIVKKYDLEDFYMLEQIAEKIFWNLKSKFKNEEEYETFDLGDYEQINEKLKQDNYYKTFINKILNINKKEKKVYYKKMEGSSYIFNYNGINKQLSAIFFNRQAYEDYMKRGIIPTENSIYYQLDYCFPNLNLCRPFIYKDEVRRKRIKLMYYDDNSESNWSKLFENIENILI</sequence>